<dbReference type="InterPro" id="IPR003593">
    <property type="entry name" value="AAA+_ATPase"/>
</dbReference>
<sequence>MAPSSDENIPDPLEPELDLLDKTASSSEFECPISTPVDGEANQPPVTIIADDKAQLTSALLDDEKLLTKISVAEVLPTPDITKDTTKDTTDAVVKDVDLPVENPVAPAESTTPTSEETTASAEDKNAPSPENSDALTEDAITPIKDAGEPETGTDTSLEETNTPGEDTELHFLYELGKNYDFPDTEEAQTGEESSSPQGKEDDKENAEKEIKKSEEETQEDAKEKEQQDTPEESKEEPQEQVEESSNETSPVPAPAPEPKPEPEPEPEPEHDPFTDCKRVTDTWGVDYTEDENSPIKDRPGMPLLPALGRHLLPELVKSAELLAPEKEWQRQKRELGQKSRALDKLMTMVGIEDVKREFLAIRSTITTAKSSKKGKLRRQDFNLALVGNPGTGKRTLAGLYKELLHECGIWTSTPRSENKAGYDFQGEKDIESFNTTLASLTRGSNVFVFIDAIEGLYQSIRDDLLFLLDRHCSRIRLVVAIAGSEDAVNKFLAAKASGRWQFPRKIILKNYENEQLRLILLQMIKHNGFTVEGGYDGPYPRIAARRIGRNRDSAGFANVYDLILAFERMVQRHALRLEKERLEAKEQDNAAAAASKSEKEQETEKAADSGGEECSVEASVISPEAKQQETPTEKDKTEDVKDTKELTVSNEELGNTNEVKSETSAKENESTTIGQPESSDQTPSAVPDSTPQAKVDANETAKLNSTAQPEEGTEQEEKSEEKSQNKPGVSSEEKSEAKSEDKSDDNLGVKSDEISEEKSEDNPETKSEEKSEEKSEGKSEYKTEDNLEVKPEEKNEEKSEEMPEGKPEIKSEEKSEDKSEDKPEVKSGEKSEEKSEDIPEVKSQEKSQDKSEETPEVKSEEKADKKSEENSEDQPEDKPEAKSEEKSEKLEDKTENKPEEQAQRILTKEDLIGPEPEDTRHKSKAWQELSKMAGLESVKKAIGELLNRERANYRRELLEKEPLQSSLNRVFLGPPGTGKTTVAKLYGQILSEIGLLTTREVVFKTPGDFIGQYIGESETKTTQILDSTVGKVLIIDDAHMFYHGSRPGTSGEADEFRLACIDVIVSKIHNKPGENRCVILLGYPDMMEEMFRKANPGLRRRFPLEDAFRFENYDDKTLNEILRLKMSQEEITADEGAMEVAAEVLRRARDRPNFGNGGDVDNLLGLAKTRFRERYAAQRKLEAEAAKGKDEEQTINDLVFDAAEEDVKIVLRREDFDPEWNRGQHASKKCQALFEGLIGFSTIIEKFEGYQRIAANMRRRGRDPRDVIPFTFIFKGPPGTGKTHTARIVGQIFYDMGFLSTNEVIECSASNLIGQYLGQTAPKVVNLFERALGKVLFIDEAYRLNPGSGAGRHSYEEEAIGELVDCMTKQRYLKKMIIVLAGYEKDMDSLLQTNAGLRGRFGTEVVFPPMSASRAKEHLLNLLKKEDIELHDRIDPGTEEREKVVRFLHKLGQTPGWSNGRDLKTLAANITGSVYRNAILDDVDDGNETGVDTFKISTAELNGHLKDMLRQRNRST</sequence>
<dbReference type="EMBL" id="MU865047">
    <property type="protein sequence ID" value="KAK4459079.1"/>
    <property type="molecule type" value="Genomic_DNA"/>
</dbReference>
<keyword evidence="7" id="KW-1185">Reference proteome</keyword>
<dbReference type="PANTHER" id="PTHR43392">
    <property type="entry name" value="AAA-TYPE ATPASE FAMILY PROTEIN / ANKYRIN REPEAT FAMILY PROTEIN"/>
    <property type="match status" value="1"/>
</dbReference>
<dbReference type="CDD" id="cd00009">
    <property type="entry name" value="AAA"/>
    <property type="match status" value="1"/>
</dbReference>
<dbReference type="InterPro" id="IPR050773">
    <property type="entry name" value="CbxX/CfxQ_RuBisCO_ESX"/>
</dbReference>
<feature type="compositionally biased region" description="Basic and acidic residues" evidence="4">
    <location>
        <begin position="81"/>
        <end position="98"/>
    </location>
</feature>
<evidence type="ECO:0000313" key="6">
    <source>
        <dbReference type="EMBL" id="KAK4459079.1"/>
    </source>
</evidence>
<accession>A0AAV9HDE3</accession>
<dbReference type="Pfam" id="PF17866">
    <property type="entry name" value="AAA_lid_6"/>
    <property type="match status" value="1"/>
</dbReference>
<feature type="compositionally biased region" description="Polar residues" evidence="4">
    <location>
        <begin position="153"/>
        <end position="165"/>
    </location>
</feature>
<feature type="compositionally biased region" description="Basic and acidic residues" evidence="4">
    <location>
        <begin position="716"/>
        <end position="725"/>
    </location>
</feature>
<dbReference type="InterPro" id="IPR041627">
    <property type="entry name" value="AAA_lid_6"/>
</dbReference>
<dbReference type="Gene3D" id="1.10.8.60">
    <property type="match status" value="2"/>
</dbReference>
<keyword evidence="2" id="KW-0547">Nucleotide-binding</keyword>
<feature type="compositionally biased region" description="Basic and acidic residues" evidence="4">
    <location>
        <begin position="199"/>
        <end position="238"/>
    </location>
</feature>
<feature type="compositionally biased region" description="Polar residues" evidence="4">
    <location>
        <begin position="671"/>
        <end position="693"/>
    </location>
</feature>
<feature type="compositionally biased region" description="Basic and acidic residues" evidence="4">
    <location>
        <begin position="632"/>
        <end position="646"/>
    </location>
</feature>
<feature type="compositionally biased region" description="Low complexity" evidence="4">
    <location>
        <begin position="106"/>
        <end position="121"/>
    </location>
</feature>
<feature type="domain" description="AAA+ ATPase" evidence="5">
    <location>
        <begin position="966"/>
        <end position="1109"/>
    </location>
</feature>
<dbReference type="GO" id="GO:0005524">
    <property type="term" value="F:ATP binding"/>
    <property type="evidence" value="ECO:0007669"/>
    <property type="project" value="UniProtKB-KW"/>
</dbReference>
<evidence type="ECO:0000256" key="3">
    <source>
        <dbReference type="ARBA" id="ARBA00022840"/>
    </source>
</evidence>
<feature type="compositionally biased region" description="Basic and acidic residues" evidence="4">
    <location>
        <begin position="877"/>
        <end position="912"/>
    </location>
</feature>
<dbReference type="InterPro" id="IPR000641">
    <property type="entry name" value="CbxX/CfxQ"/>
</dbReference>
<evidence type="ECO:0000256" key="1">
    <source>
        <dbReference type="ARBA" id="ARBA00010378"/>
    </source>
</evidence>
<keyword evidence="3" id="KW-0067">ATP-binding</keyword>
<dbReference type="SUPFAM" id="SSF52540">
    <property type="entry name" value="P-loop containing nucleoside triphosphate hydrolases"/>
    <property type="match status" value="3"/>
</dbReference>
<protein>
    <submittedName>
        <fullName evidence="6">P-loop containing nucleoside triphosphate hydrolase protein</fullName>
    </submittedName>
</protein>
<dbReference type="InterPro" id="IPR003959">
    <property type="entry name" value="ATPase_AAA_core"/>
</dbReference>
<proteinExistence type="inferred from homology"/>
<dbReference type="SMART" id="SM00382">
    <property type="entry name" value="AAA"/>
    <property type="match status" value="2"/>
</dbReference>
<dbReference type="PANTHER" id="PTHR43392:SF2">
    <property type="entry name" value="AAA-TYPE ATPASE FAMILY PROTEIN _ ANKYRIN REPEAT FAMILY PROTEIN"/>
    <property type="match status" value="1"/>
</dbReference>
<feature type="domain" description="AAA+ ATPase" evidence="5">
    <location>
        <begin position="1269"/>
        <end position="1412"/>
    </location>
</feature>
<dbReference type="Gene3D" id="3.40.50.300">
    <property type="entry name" value="P-loop containing nucleotide triphosphate hydrolases"/>
    <property type="match status" value="3"/>
</dbReference>
<dbReference type="InterPro" id="IPR027417">
    <property type="entry name" value="P-loop_NTPase"/>
</dbReference>
<feature type="compositionally biased region" description="Basic and acidic residues" evidence="4">
    <location>
        <begin position="259"/>
        <end position="278"/>
    </location>
</feature>
<dbReference type="GO" id="GO:0016887">
    <property type="term" value="F:ATP hydrolysis activity"/>
    <property type="evidence" value="ECO:0007669"/>
    <property type="project" value="InterPro"/>
</dbReference>
<gene>
    <name evidence="6" type="ORF">QBC42DRAFT_275297</name>
</gene>
<name>A0AAV9HDE3_9PEZI</name>
<reference evidence="6" key="1">
    <citation type="journal article" date="2023" name="Mol. Phylogenet. Evol.">
        <title>Genome-scale phylogeny and comparative genomics of the fungal order Sordariales.</title>
        <authorList>
            <person name="Hensen N."/>
            <person name="Bonometti L."/>
            <person name="Westerberg I."/>
            <person name="Brannstrom I.O."/>
            <person name="Guillou S."/>
            <person name="Cros-Aarteil S."/>
            <person name="Calhoun S."/>
            <person name="Haridas S."/>
            <person name="Kuo A."/>
            <person name="Mondo S."/>
            <person name="Pangilinan J."/>
            <person name="Riley R."/>
            <person name="LaButti K."/>
            <person name="Andreopoulos B."/>
            <person name="Lipzen A."/>
            <person name="Chen C."/>
            <person name="Yan M."/>
            <person name="Daum C."/>
            <person name="Ng V."/>
            <person name="Clum A."/>
            <person name="Steindorff A."/>
            <person name="Ohm R.A."/>
            <person name="Martin F."/>
            <person name="Silar P."/>
            <person name="Natvig D.O."/>
            <person name="Lalanne C."/>
            <person name="Gautier V."/>
            <person name="Ament-Velasquez S.L."/>
            <person name="Kruys A."/>
            <person name="Hutchinson M.I."/>
            <person name="Powell A.J."/>
            <person name="Barry K."/>
            <person name="Miller A.N."/>
            <person name="Grigoriev I.V."/>
            <person name="Debuchy R."/>
            <person name="Gladieux P."/>
            <person name="Hiltunen Thoren M."/>
            <person name="Johannesson H."/>
        </authorList>
    </citation>
    <scope>NUCLEOTIDE SEQUENCE</scope>
    <source>
        <strain evidence="6">PSN324</strain>
    </source>
</reference>
<dbReference type="PRINTS" id="PR00819">
    <property type="entry name" value="CBXCFQXSUPER"/>
</dbReference>
<feature type="region of interest" description="Disordered" evidence="4">
    <location>
        <begin position="585"/>
        <end position="925"/>
    </location>
</feature>
<organism evidence="6 7">
    <name type="scientific">Cladorrhinum samala</name>
    <dbReference type="NCBI Taxonomy" id="585594"/>
    <lineage>
        <taxon>Eukaryota</taxon>
        <taxon>Fungi</taxon>
        <taxon>Dikarya</taxon>
        <taxon>Ascomycota</taxon>
        <taxon>Pezizomycotina</taxon>
        <taxon>Sordariomycetes</taxon>
        <taxon>Sordariomycetidae</taxon>
        <taxon>Sordariales</taxon>
        <taxon>Podosporaceae</taxon>
        <taxon>Cladorrhinum</taxon>
    </lineage>
</organism>
<evidence type="ECO:0000259" key="5">
    <source>
        <dbReference type="SMART" id="SM00382"/>
    </source>
</evidence>
<feature type="region of interest" description="Disordered" evidence="4">
    <location>
        <begin position="80"/>
        <end position="278"/>
    </location>
</feature>
<comment type="similarity">
    <text evidence="1">Belongs to the CbxX/CfxQ family.</text>
</comment>
<dbReference type="Proteomes" id="UP001321749">
    <property type="component" value="Unassembled WGS sequence"/>
</dbReference>
<dbReference type="Pfam" id="PF00004">
    <property type="entry name" value="AAA"/>
    <property type="match status" value="2"/>
</dbReference>
<feature type="region of interest" description="Disordered" evidence="4">
    <location>
        <begin position="23"/>
        <end position="44"/>
    </location>
</feature>
<dbReference type="FunFam" id="3.40.50.300:FF:000216">
    <property type="entry name" value="Type VII secretion ATPase EccA"/>
    <property type="match status" value="2"/>
</dbReference>
<feature type="compositionally biased region" description="Basic and acidic residues" evidence="4">
    <location>
        <begin position="732"/>
        <end position="870"/>
    </location>
</feature>
<feature type="compositionally biased region" description="Basic and acidic residues" evidence="4">
    <location>
        <begin position="660"/>
        <end position="670"/>
    </location>
</feature>
<comment type="caution">
    <text evidence="6">The sequence shown here is derived from an EMBL/GenBank/DDBJ whole genome shotgun (WGS) entry which is preliminary data.</text>
</comment>
<evidence type="ECO:0000256" key="4">
    <source>
        <dbReference type="SAM" id="MobiDB-lite"/>
    </source>
</evidence>
<feature type="compositionally biased region" description="Basic and acidic residues" evidence="4">
    <location>
        <begin position="597"/>
        <end position="608"/>
    </location>
</feature>
<feature type="compositionally biased region" description="Polar residues" evidence="4">
    <location>
        <begin position="647"/>
        <end position="659"/>
    </location>
</feature>
<evidence type="ECO:0000256" key="2">
    <source>
        <dbReference type="ARBA" id="ARBA00022741"/>
    </source>
</evidence>
<keyword evidence="6" id="KW-0378">Hydrolase</keyword>
<evidence type="ECO:0000313" key="7">
    <source>
        <dbReference type="Proteomes" id="UP001321749"/>
    </source>
</evidence>
<reference evidence="6" key="2">
    <citation type="submission" date="2023-06" db="EMBL/GenBank/DDBJ databases">
        <authorList>
            <consortium name="Lawrence Berkeley National Laboratory"/>
            <person name="Mondo S.J."/>
            <person name="Hensen N."/>
            <person name="Bonometti L."/>
            <person name="Westerberg I."/>
            <person name="Brannstrom I.O."/>
            <person name="Guillou S."/>
            <person name="Cros-Aarteil S."/>
            <person name="Calhoun S."/>
            <person name="Haridas S."/>
            <person name="Kuo A."/>
            <person name="Pangilinan J."/>
            <person name="Riley R."/>
            <person name="Labutti K."/>
            <person name="Andreopoulos B."/>
            <person name="Lipzen A."/>
            <person name="Chen C."/>
            <person name="Yanf M."/>
            <person name="Daum C."/>
            <person name="Ng V."/>
            <person name="Clum A."/>
            <person name="Steindorff A."/>
            <person name="Ohm R."/>
            <person name="Martin F."/>
            <person name="Silar P."/>
            <person name="Natvig D."/>
            <person name="Lalanne C."/>
            <person name="Gautier V."/>
            <person name="Ament-Velasquez S.L."/>
            <person name="Kruys A."/>
            <person name="Hutchinson M.I."/>
            <person name="Powell A.J."/>
            <person name="Barry K."/>
            <person name="Miller A.N."/>
            <person name="Grigoriev I.V."/>
            <person name="Debuchy R."/>
            <person name="Gladieux P."/>
            <person name="Thoren M.H."/>
            <person name="Johannesson H."/>
        </authorList>
    </citation>
    <scope>NUCLEOTIDE SEQUENCE</scope>
    <source>
        <strain evidence="6">PSN324</strain>
    </source>
</reference>